<gene>
    <name evidence="2" type="ORF">MM415A01858_0002</name>
    <name evidence="1" type="ORF">MM415B00808_0015</name>
</gene>
<dbReference type="EMBL" id="MT142147">
    <property type="protein sequence ID" value="QJA75192.1"/>
    <property type="molecule type" value="Genomic_DNA"/>
</dbReference>
<sequence length="67" mass="7919">MNIIEKILIWLITKLLNSTMLRRVSQNFSAELAEILNPHEKLIELQQQIIENTKKIEDIQNKLIVNH</sequence>
<name>A0A6M3IXI6_9ZZZZ</name>
<organism evidence="1">
    <name type="scientific">viral metagenome</name>
    <dbReference type="NCBI Taxonomy" id="1070528"/>
    <lineage>
        <taxon>unclassified sequences</taxon>
        <taxon>metagenomes</taxon>
        <taxon>organismal metagenomes</taxon>
    </lineage>
</organism>
<dbReference type="EMBL" id="MT141465">
    <property type="protein sequence ID" value="QJA62230.1"/>
    <property type="molecule type" value="Genomic_DNA"/>
</dbReference>
<reference evidence="1" key="1">
    <citation type="submission" date="2020-03" db="EMBL/GenBank/DDBJ databases">
        <title>The deep terrestrial virosphere.</title>
        <authorList>
            <person name="Holmfeldt K."/>
            <person name="Nilsson E."/>
            <person name="Simone D."/>
            <person name="Lopez-Fernandez M."/>
            <person name="Wu X."/>
            <person name="de Brujin I."/>
            <person name="Lundin D."/>
            <person name="Andersson A."/>
            <person name="Bertilsson S."/>
            <person name="Dopson M."/>
        </authorList>
    </citation>
    <scope>NUCLEOTIDE SEQUENCE</scope>
    <source>
        <strain evidence="2">MM415A01858</strain>
        <strain evidence="1">MM415B00808</strain>
    </source>
</reference>
<accession>A0A6M3IXI6</accession>
<protein>
    <submittedName>
        <fullName evidence="1">Uncharacterized protein</fullName>
    </submittedName>
</protein>
<evidence type="ECO:0000313" key="1">
    <source>
        <dbReference type="EMBL" id="QJA62230.1"/>
    </source>
</evidence>
<evidence type="ECO:0000313" key="2">
    <source>
        <dbReference type="EMBL" id="QJA75192.1"/>
    </source>
</evidence>
<proteinExistence type="predicted"/>
<dbReference type="AlphaFoldDB" id="A0A6M3IXI6"/>